<dbReference type="Proteomes" id="UP000092444">
    <property type="component" value="Unassembled WGS sequence"/>
</dbReference>
<feature type="compositionally biased region" description="Polar residues" evidence="1">
    <location>
        <begin position="1"/>
        <end position="20"/>
    </location>
</feature>
<sequence>MSSPSIKSESDPNSPSQLSIHSPIPVVGQQAHQHVKAFKTSNNGTHGQGMCVKGRYSLSEDYNPGQADDVWSFDDDLDAAELPIVLRAMVSISTNSNGNSAYGNATVAGNTSASGLSSMRQRFRSRLQAKAVNLSASTLSNIPETNSGMGIGIGELNERINELKMECGTSPKKKQQNVPSNVCNESNMTELHTCLVYPNSVCCGNRSSHINTSSHYSGISSNFRRESQTSNSSTYYCSMQSHRSSQCSQLSLISTMRSCYNTGSLYDPISPGCSRRSSQMSTINTL</sequence>
<reference evidence="2" key="1">
    <citation type="submission" date="2025-05" db="UniProtKB">
        <authorList>
            <consortium name="EnsemblMetazoa"/>
        </authorList>
    </citation>
    <scope>IDENTIFICATION</scope>
    <source>
        <strain evidence="2">Yale</strain>
    </source>
</reference>
<dbReference type="EnsemblMetazoa" id="GMOY014184.R1342">
    <property type="protein sequence ID" value="GMOY014184.P1342"/>
    <property type="gene ID" value="GMOY014184"/>
</dbReference>
<dbReference type="EMBL" id="CCAG010013601">
    <property type="status" value="NOT_ANNOTATED_CDS"/>
    <property type="molecule type" value="Genomic_DNA"/>
</dbReference>
<name>A0ABK9NGJ3_GLOMM</name>
<organism evidence="2 3">
    <name type="scientific">Glossina morsitans morsitans</name>
    <name type="common">Savannah tsetse fly</name>
    <dbReference type="NCBI Taxonomy" id="37546"/>
    <lineage>
        <taxon>Eukaryota</taxon>
        <taxon>Metazoa</taxon>
        <taxon>Ecdysozoa</taxon>
        <taxon>Arthropoda</taxon>
        <taxon>Hexapoda</taxon>
        <taxon>Insecta</taxon>
        <taxon>Pterygota</taxon>
        <taxon>Neoptera</taxon>
        <taxon>Endopterygota</taxon>
        <taxon>Diptera</taxon>
        <taxon>Brachycera</taxon>
        <taxon>Muscomorpha</taxon>
        <taxon>Hippoboscoidea</taxon>
        <taxon>Glossinidae</taxon>
        <taxon>Glossina</taxon>
    </lineage>
</organism>
<feature type="region of interest" description="Disordered" evidence="1">
    <location>
        <begin position="1"/>
        <end position="21"/>
    </location>
</feature>
<evidence type="ECO:0000256" key="1">
    <source>
        <dbReference type="SAM" id="MobiDB-lite"/>
    </source>
</evidence>
<proteinExistence type="predicted"/>
<accession>A0ABK9NGJ3</accession>
<evidence type="ECO:0000313" key="3">
    <source>
        <dbReference type="Proteomes" id="UP000092444"/>
    </source>
</evidence>
<evidence type="ECO:0000313" key="2">
    <source>
        <dbReference type="EnsemblMetazoa" id="GMOY014184.P1342"/>
    </source>
</evidence>
<keyword evidence="3" id="KW-1185">Reference proteome</keyword>
<protein>
    <submittedName>
        <fullName evidence="2">Uncharacterized protein</fullName>
    </submittedName>
</protein>